<dbReference type="PANTHER" id="PTHR10655:SF17">
    <property type="entry name" value="LYSOPHOSPHOLIPASE-LIKE PROTEIN 1"/>
    <property type="match status" value="1"/>
</dbReference>
<dbReference type="eggNOG" id="COG0400">
    <property type="taxonomic scope" value="Bacteria"/>
</dbReference>
<dbReference type="Pfam" id="PF02230">
    <property type="entry name" value="Abhydrolase_2"/>
    <property type="match status" value="1"/>
</dbReference>
<dbReference type="PANTHER" id="PTHR10655">
    <property type="entry name" value="LYSOPHOSPHOLIPASE-RELATED"/>
    <property type="match status" value="1"/>
</dbReference>
<dbReference type="InterPro" id="IPR003140">
    <property type="entry name" value="PLipase/COase/thioEstase"/>
</dbReference>
<sequence>MNLDTIIHSPPAGQETKYIFVLLHGWGANYHDLSSLPPLLDLPHCQYIFPNAPYAHPQVPEGKAWYALENNNHGIKESVDTFYRWLLTLEDTTNIPLNKTIVGGFSQGGAMSLDVGLQLPVAGVCSLSGYLHFEPKADRNPFPPTLMCHGTNDPIVPIQGARDAKQKLEGVGVNVTYKEYDMAHEIIPLEINVIRDFVLKQINQ</sequence>
<keyword evidence="5" id="KW-1185">Reference proteome</keyword>
<feature type="domain" description="Phospholipase/carboxylesterase/thioesterase" evidence="3">
    <location>
        <begin position="14"/>
        <end position="200"/>
    </location>
</feature>
<protein>
    <submittedName>
        <fullName evidence="4">Phospholipase/Carboxylesterase</fullName>
    </submittedName>
</protein>
<gene>
    <name evidence="4" type="ordered locus">Cyast_1322</name>
</gene>
<dbReference type="SUPFAM" id="SSF53474">
    <property type="entry name" value="alpha/beta-Hydrolases"/>
    <property type="match status" value="1"/>
</dbReference>
<dbReference type="KEGG" id="csn:Cyast_1322"/>
<proteinExistence type="inferred from homology"/>
<dbReference type="AlphaFoldDB" id="K9YLD3"/>
<evidence type="ECO:0000259" key="3">
    <source>
        <dbReference type="Pfam" id="PF02230"/>
    </source>
</evidence>
<keyword evidence="2" id="KW-0378">Hydrolase</keyword>
<dbReference type="InterPro" id="IPR050565">
    <property type="entry name" value="LYPA1-2/EST-like"/>
</dbReference>
<evidence type="ECO:0000313" key="5">
    <source>
        <dbReference type="Proteomes" id="UP000010483"/>
    </source>
</evidence>
<comment type="similarity">
    <text evidence="1">Belongs to the AB hydrolase superfamily. AB hydrolase 2 family.</text>
</comment>
<dbReference type="Gene3D" id="3.40.50.1820">
    <property type="entry name" value="alpha/beta hydrolase"/>
    <property type="match status" value="1"/>
</dbReference>
<dbReference type="EMBL" id="CP003940">
    <property type="protein sequence ID" value="AFZ47287.1"/>
    <property type="molecule type" value="Genomic_DNA"/>
</dbReference>
<dbReference type="STRING" id="292563.Cyast_1322"/>
<dbReference type="HOGENOM" id="CLU_049413_5_1_3"/>
<name>K9YLD3_CYASC</name>
<evidence type="ECO:0000256" key="1">
    <source>
        <dbReference type="ARBA" id="ARBA00006499"/>
    </source>
</evidence>
<dbReference type="Proteomes" id="UP000010483">
    <property type="component" value="Chromosome"/>
</dbReference>
<dbReference type="GO" id="GO:0016787">
    <property type="term" value="F:hydrolase activity"/>
    <property type="evidence" value="ECO:0007669"/>
    <property type="project" value="UniProtKB-KW"/>
</dbReference>
<evidence type="ECO:0000256" key="2">
    <source>
        <dbReference type="ARBA" id="ARBA00022801"/>
    </source>
</evidence>
<evidence type="ECO:0000313" key="4">
    <source>
        <dbReference type="EMBL" id="AFZ47287.1"/>
    </source>
</evidence>
<accession>K9YLD3</accession>
<reference evidence="5" key="1">
    <citation type="journal article" date="2013" name="Proc. Natl. Acad. Sci. U.S.A.">
        <title>Improving the coverage of the cyanobacterial phylum using diversity-driven genome sequencing.</title>
        <authorList>
            <person name="Shih P.M."/>
            <person name="Wu D."/>
            <person name="Latifi A."/>
            <person name="Axen S.D."/>
            <person name="Fewer D.P."/>
            <person name="Talla E."/>
            <person name="Calteau A."/>
            <person name="Cai F."/>
            <person name="Tandeau de Marsac N."/>
            <person name="Rippka R."/>
            <person name="Herdman M."/>
            <person name="Sivonen K."/>
            <person name="Coursin T."/>
            <person name="Laurent T."/>
            <person name="Goodwin L."/>
            <person name="Nolan M."/>
            <person name="Davenport K.W."/>
            <person name="Han C.S."/>
            <person name="Rubin E.M."/>
            <person name="Eisen J.A."/>
            <person name="Woyke T."/>
            <person name="Gugger M."/>
            <person name="Kerfeld C.A."/>
        </authorList>
    </citation>
    <scope>NUCLEOTIDE SEQUENCE [LARGE SCALE GENOMIC DNA]</scope>
    <source>
        <strain evidence="5">ATCC 29140 / PCC 7202</strain>
    </source>
</reference>
<dbReference type="BioCyc" id="CSTA292563:G1353-1335-MONOMER"/>
<dbReference type="InterPro" id="IPR029058">
    <property type="entry name" value="AB_hydrolase_fold"/>
</dbReference>
<organism evidence="4 5">
    <name type="scientific">Cyanobacterium stanieri (strain ATCC 29140 / PCC 7202)</name>
    <dbReference type="NCBI Taxonomy" id="292563"/>
    <lineage>
        <taxon>Bacteria</taxon>
        <taxon>Bacillati</taxon>
        <taxon>Cyanobacteriota</taxon>
        <taxon>Cyanophyceae</taxon>
        <taxon>Oscillatoriophycideae</taxon>
        <taxon>Chroococcales</taxon>
        <taxon>Geminocystaceae</taxon>
        <taxon>Cyanobacterium</taxon>
    </lineage>
</organism>